<dbReference type="SMR" id="A0A1I7RNW5"/>
<dbReference type="EMBL" id="CAJFDI010000005">
    <property type="protein sequence ID" value="CAD5232239.1"/>
    <property type="molecule type" value="Genomic_DNA"/>
</dbReference>
<feature type="compositionally biased region" description="Polar residues" evidence="5">
    <location>
        <begin position="576"/>
        <end position="585"/>
    </location>
</feature>
<dbReference type="Proteomes" id="UP000095284">
    <property type="component" value="Unplaced"/>
</dbReference>
<reference evidence="8" key="2">
    <citation type="submission" date="2020-08" db="EMBL/GenBank/DDBJ databases">
        <authorList>
            <person name="Kikuchi T."/>
        </authorList>
    </citation>
    <scope>NUCLEOTIDE SEQUENCE</scope>
    <source>
        <strain evidence="7">Ka4C1</strain>
    </source>
</reference>
<feature type="region of interest" description="Disordered" evidence="5">
    <location>
        <begin position="790"/>
        <end position="834"/>
    </location>
</feature>
<dbReference type="Proteomes" id="UP000582659">
    <property type="component" value="Unassembled WGS sequence"/>
</dbReference>
<feature type="compositionally biased region" description="Polar residues" evidence="5">
    <location>
        <begin position="542"/>
        <end position="551"/>
    </location>
</feature>
<evidence type="ECO:0000256" key="2">
    <source>
        <dbReference type="ARBA" id="ARBA00008232"/>
    </source>
</evidence>
<dbReference type="InterPro" id="IPR013761">
    <property type="entry name" value="SAM/pointed_sf"/>
</dbReference>
<dbReference type="Gene3D" id="1.25.40.170">
    <property type="entry name" value="Smaug, PHAT domain"/>
    <property type="match status" value="1"/>
</dbReference>
<evidence type="ECO:0000313" key="10">
    <source>
        <dbReference type="Proteomes" id="UP000659654"/>
    </source>
</evidence>
<dbReference type="GO" id="GO:0030371">
    <property type="term" value="F:translation repressor activity"/>
    <property type="evidence" value="ECO:0007669"/>
    <property type="project" value="InterPro"/>
</dbReference>
<comment type="subcellular location">
    <subcellularLocation>
        <location evidence="1">Cytoplasm</location>
    </subcellularLocation>
</comment>
<dbReference type="Pfam" id="PF00536">
    <property type="entry name" value="SAM_1"/>
    <property type="match status" value="1"/>
</dbReference>
<dbReference type="WBParaSite" id="BXY_0240400.1">
    <property type="protein sequence ID" value="BXY_0240400.1"/>
    <property type="gene ID" value="BXY_0240400"/>
</dbReference>
<dbReference type="Gene3D" id="1.10.150.50">
    <property type="entry name" value="Transcription Factor, Ets-1"/>
    <property type="match status" value="1"/>
</dbReference>
<protein>
    <submittedName>
        <fullName evidence="7">(pine wood nematode) hypothetical protein</fullName>
    </submittedName>
    <submittedName>
        <fullName evidence="11">SAM domain-containing protein</fullName>
    </submittedName>
</protein>
<evidence type="ECO:0000313" key="8">
    <source>
        <dbReference type="EMBL" id="CAG9124344.1"/>
    </source>
</evidence>
<dbReference type="GO" id="GO:0000932">
    <property type="term" value="C:P-body"/>
    <property type="evidence" value="ECO:0007669"/>
    <property type="project" value="TreeGrafter"/>
</dbReference>
<dbReference type="eggNOG" id="KOG3791">
    <property type="taxonomic scope" value="Eukaryota"/>
</dbReference>
<feature type="region of interest" description="Disordered" evidence="5">
    <location>
        <begin position="515"/>
        <end position="585"/>
    </location>
</feature>
<dbReference type="Proteomes" id="UP000659654">
    <property type="component" value="Unassembled WGS sequence"/>
</dbReference>
<dbReference type="OrthoDB" id="2155283at2759"/>
<dbReference type="InterPro" id="IPR001660">
    <property type="entry name" value="SAM"/>
</dbReference>
<dbReference type="SMART" id="SM00454">
    <property type="entry name" value="SAM"/>
    <property type="match status" value="1"/>
</dbReference>
<sequence length="892" mass="100319">MKPNPGYRRMFAIGLNPESASRSSLSKSGSSCVQGRRKFRCKTYDKRSVPSPCSGHSGRLKALSTVTGFVLLISGPFPVTCWNGAGNPASSAELHGHNVFWAHVREGPKERPILWCLTSPKLGVKAQISRFAKVWSSRCVCIVFLDQLGPAPTSPCLSPLLFPRTFDLMFYNPSVAPPQLQRVMPAGWGPQPSFQNFQKPAAFRQADYTPPNLMDQMVHVPRSPLPQSQLRRYSANGPEALNKRPQPLANVNQQGSQPPRRNSKGNPRKQYSNPRSNTASRSNSYNMQNTNSFNKRPANFSPGLVQSVQSTYNFHPGMKDIPIWLKGLRLHKYTKLFEEMTYDQMMRLNESALEKKQVTKGARRKILQSLEKLKDRSQLIRQLEKCIDENGDVRCLIVELRSMMNTPIAAYEPAVMPRPSNYMIDAIGIFGDEIPDENLPGHIARVTVRLHEYLFRNGQPQLKNLDFEEEYFIKLFQTYDRILTNEAFTMRQKCCVNECKRVLLRFTQEKKALSSRFNSSTPIRRDSDQMHSDDSGMACTPPSHTLISPSRSPEVERNLCRSAPSSPLPQNSPSPDTHTQPNTNLNLGYAAQNLWYNTDSSCSSSTSYNSNIQPPTAFNSPKRVPCLQAKECELSEKDKNTLLRLLDNNPGLYNYLLNQLPRYQQTYNNVQQPPQQKYPARVMSYMYSDFKTEPEIQMGGPLTAAEKLRFIADSADSPDALNRALNAAMGQLNRDSYSDYNPKKTDPRVVQPDAPWQRPQPPHHVQECHLPYLEKSSEDSLASALRALSMSRGAESKPPQSLYDPWRSTTGFGDLLSGQEPSLRASDVPSKPVQPMDNPLHRLLNGADSFYTTSSNRPTTLNSVEDPFHTQSGSNGSLFQAFRPLACHGAVH</sequence>
<evidence type="ECO:0000313" key="11">
    <source>
        <dbReference type="WBParaSite" id="BXY_0240400.1"/>
    </source>
</evidence>
<dbReference type="InterPro" id="IPR037093">
    <property type="entry name" value="PHAT_dom_sf"/>
</dbReference>
<gene>
    <name evidence="7" type="ORF">BXYJ_LOCUS12330</name>
</gene>
<feature type="domain" description="SAM" evidence="6">
    <location>
        <begin position="314"/>
        <end position="376"/>
    </location>
</feature>
<name>A0A1I7RNW5_BURXY</name>
<proteinExistence type="inferred from homology"/>
<dbReference type="AlphaFoldDB" id="A0A1I7RNW5"/>
<organism evidence="9 11">
    <name type="scientific">Bursaphelenchus xylophilus</name>
    <name type="common">Pinewood nematode worm</name>
    <name type="synonym">Aphelenchoides xylophilus</name>
    <dbReference type="NCBI Taxonomy" id="6326"/>
    <lineage>
        <taxon>Eukaryota</taxon>
        <taxon>Metazoa</taxon>
        <taxon>Ecdysozoa</taxon>
        <taxon>Nematoda</taxon>
        <taxon>Chromadorea</taxon>
        <taxon>Rhabditida</taxon>
        <taxon>Tylenchina</taxon>
        <taxon>Tylenchomorpha</taxon>
        <taxon>Aphelenchoidea</taxon>
        <taxon>Aphelenchoididae</taxon>
        <taxon>Bursaphelenchus</taxon>
    </lineage>
</organism>
<dbReference type="PANTHER" id="PTHR12515:SF5">
    <property type="entry name" value="PROTEIN SMAUG"/>
    <property type="match status" value="1"/>
</dbReference>
<dbReference type="GO" id="GO:0003729">
    <property type="term" value="F:mRNA binding"/>
    <property type="evidence" value="ECO:0007669"/>
    <property type="project" value="TreeGrafter"/>
</dbReference>
<evidence type="ECO:0000256" key="1">
    <source>
        <dbReference type="ARBA" id="ARBA00004496"/>
    </source>
</evidence>
<evidence type="ECO:0000313" key="7">
    <source>
        <dbReference type="EMBL" id="CAD5232239.1"/>
    </source>
</evidence>
<evidence type="ECO:0000313" key="9">
    <source>
        <dbReference type="Proteomes" id="UP000095284"/>
    </source>
</evidence>
<dbReference type="InterPro" id="IPR050897">
    <property type="entry name" value="SMAUG/VTS1_RNA-bind"/>
</dbReference>
<keyword evidence="3" id="KW-0963">Cytoplasm</keyword>
<keyword evidence="10" id="KW-1185">Reference proteome</keyword>
<reference evidence="11" key="1">
    <citation type="submission" date="2016-11" db="UniProtKB">
        <authorList>
            <consortium name="WormBaseParasite"/>
        </authorList>
    </citation>
    <scope>IDENTIFICATION</scope>
</reference>
<dbReference type="PANTHER" id="PTHR12515">
    <property type="entry name" value="STERILE ALPHA MOTIF DOMAIN CONTAINING PROTEIN 4-RELATED"/>
    <property type="match status" value="1"/>
</dbReference>
<feature type="compositionally biased region" description="Polar residues" evidence="5">
    <location>
        <begin position="269"/>
        <end position="294"/>
    </location>
</feature>
<evidence type="ECO:0000256" key="5">
    <source>
        <dbReference type="SAM" id="MobiDB-lite"/>
    </source>
</evidence>
<keyword evidence="4" id="KW-0694">RNA-binding</keyword>
<dbReference type="GO" id="GO:0000289">
    <property type="term" value="P:nuclear-transcribed mRNA poly(A) tail shortening"/>
    <property type="evidence" value="ECO:0007669"/>
    <property type="project" value="TreeGrafter"/>
</dbReference>
<evidence type="ECO:0000259" key="6">
    <source>
        <dbReference type="SMART" id="SM00454"/>
    </source>
</evidence>
<evidence type="ECO:0000256" key="3">
    <source>
        <dbReference type="ARBA" id="ARBA00022490"/>
    </source>
</evidence>
<comment type="similarity">
    <text evidence="2">Belongs to the SMAUG family.</text>
</comment>
<feature type="compositionally biased region" description="Polar residues" evidence="5">
    <location>
        <begin position="249"/>
        <end position="260"/>
    </location>
</feature>
<feature type="compositionally biased region" description="Basic and acidic residues" evidence="5">
    <location>
        <begin position="523"/>
        <end position="534"/>
    </location>
</feature>
<dbReference type="EMBL" id="CAJFCV020000005">
    <property type="protein sequence ID" value="CAG9124344.1"/>
    <property type="molecule type" value="Genomic_DNA"/>
</dbReference>
<feature type="region of interest" description="Disordered" evidence="5">
    <location>
        <begin position="237"/>
        <end position="301"/>
    </location>
</feature>
<evidence type="ECO:0000256" key="4">
    <source>
        <dbReference type="ARBA" id="ARBA00022884"/>
    </source>
</evidence>
<accession>A0A1I7RNW5</accession>
<dbReference type="SUPFAM" id="SSF47769">
    <property type="entry name" value="SAM/Pointed domain"/>
    <property type="match status" value="1"/>
</dbReference>